<evidence type="ECO:0000256" key="4">
    <source>
        <dbReference type="ARBA" id="ARBA00023125"/>
    </source>
</evidence>
<name>A0A518EP83_9BACT</name>
<dbReference type="InterPro" id="IPR014284">
    <property type="entry name" value="RNA_pol_sigma-70_dom"/>
</dbReference>
<evidence type="ECO:0000313" key="8">
    <source>
        <dbReference type="EMBL" id="QDV05891.1"/>
    </source>
</evidence>
<dbReference type="InterPro" id="IPR013324">
    <property type="entry name" value="RNA_pol_sigma_r3/r4-like"/>
</dbReference>
<comment type="similarity">
    <text evidence="1">Belongs to the sigma-70 factor family. ECF subfamily.</text>
</comment>
<dbReference type="GO" id="GO:0003677">
    <property type="term" value="F:DNA binding"/>
    <property type="evidence" value="ECO:0007669"/>
    <property type="project" value="UniProtKB-KW"/>
</dbReference>
<dbReference type="PANTHER" id="PTHR43133:SF8">
    <property type="entry name" value="RNA POLYMERASE SIGMA FACTOR HI_1459-RELATED"/>
    <property type="match status" value="1"/>
</dbReference>
<evidence type="ECO:0000313" key="9">
    <source>
        <dbReference type="Proteomes" id="UP000320390"/>
    </source>
</evidence>
<dbReference type="InterPro" id="IPR013325">
    <property type="entry name" value="RNA_pol_sigma_r2"/>
</dbReference>
<dbReference type="InterPro" id="IPR036388">
    <property type="entry name" value="WH-like_DNA-bd_sf"/>
</dbReference>
<dbReference type="InterPro" id="IPR039425">
    <property type="entry name" value="RNA_pol_sigma-70-like"/>
</dbReference>
<reference evidence="8 9" key="1">
    <citation type="submission" date="2019-02" db="EMBL/GenBank/DDBJ databases">
        <title>Deep-cultivation of Planctomycetes and their phenomic and genomic characterization uncovers novel biology.</title>
        <authorList>
            <person name="Wiegand S."/>
            <person name="Jogler M."/>
            <person name="Boedeker C."/>
            <person name="Pinto D."/>
            <person name="Vollmers J."/>
            <person name="Rivas-Marin E."/>
            <person name="Kohn T."/>
            <person name="Peeters S.H."/>
            <person name="Heuer A."/>
            <person name="Rast P."/>
            <person name="Oberbeckmann S."/>
            <person name="Bunk B."/>
            <person name="Jeske O."/>
            <person name="Meyerdierks A."/>
            <person name="Storesund J.E."/>
            <person name="Kallscheuer N."/>
            <person name="Luecker S."/>
            <person name="Lage O.M."/>
            <person name="Pohl T."/>
            <person name="Merkel B.J."/>
            <person name="Hornburger P."/>
            <person name="Mueller R.-W."/>
            <person name="Bruemmer F."/>
            <person name="Labrenz M."/>
            <person name="Spormann A.M."/>
            <person name="Op den Camp H."/>
            <person name="Overmann J."/>
            <person name="Amann R."/>
            <person name="Jetten M.S.M."/>
            <person name="Mascher T."/>
            <person name="Medema M.H."/>
            <person name="Devos D.P."/>
            <person name="Kaster A.-K."/>
            <person name="Ovreas L."/>
            <person name="Rohde M."/>
            <person name="Galperin M.Y."/>
            <person name="Jogler C."/>
        </authorList>
    </citation>
    <scope>NUCLEOTIDE SEQUENCE [LARGE SCALE GENOMIC DNA]</scope>
    <source>
        <strain evidence="8 9">Poly30</strain>
    </source>
</reference>
<evidence type="ECO:0000256" key="3">
    <source>
        <dbReference type="ARBA" id="ARBA00023082"/>
    </source>
</evidence>
<keyword evidence="5" id="KW-0804">Transcription</keyword>
<dbReference type="PANTHER" id="PTHR43133">
    <property type="entry name" value="RNA POLYMERASE ECF-TYPE SIGMA FACTO"/>
    <property type="match status" value="1"/>
</dbReference>
<feature type="domain" description="RNA polymerase sigma factor 70 region 4 type 2" evidence="7">
    <location>
        <begin position="109"/>
        <end position="155"/>
    </location>
</feature>
<evidence type="ECO:0000259" key="6">
    <source>
        <dbReference type="Pfam" id="PF04542"/>
    </source>
</evidence>
<organism evidence="8 9">
    <name type="scientific">Saltatorellus ferox</name>
    <dbReference type="NCBI Taxonomy" id="2528018"/>
    <lineage>
        <taxon>Bacteria</taxon>
        <taxon>Pseudomonadati</taxon>
        <taxon>Planctomycetota</taxon>
        <taxon>Planctomycetia</taxon>
        <taxon>Planctomycetia incertae sedis</taxon>
        <taxon>Saltatorellus</taxon>
    </lineage>
</organism>
<proteinExistence type="inferred from homology"/>
<dbReference type="Gene3D" id="1.10.1740.10">
    <property type="match status" value="1"/>
</dbReference>
<accession>A0A518EP83</accession>
<dbReference type="OrthoDB" id="9795666at2"/>
<dbReference type="AlphaFoldDB" id="A0A518EP83"/>
<dbReference type="GO" id="GO:0016987">
    <property type="term" value="F:sigma factor activity"/>
    <property type="evidence" value="ECO:0007669"/>
    <property type="project" value="UniProtKB-KW"/>
</dbReference>
<keyword evidence="3" id="KW-0731">Sigma factor</keyword>
<feature type="domain" description="RNA polymerase sigma-70 region 2" evidence="6">
    <location>
        <begin position="11"/>
        <end position="76"/>
    </location>
</feature>
<dbReference type="SUPFAM" id="SSF88659">
    <property type="entry name" value="Sigma3 and sigma4 domains of RNA polymerase sigma factors"/>
    <property type="match status" value="1"/>
</dbReference>
<dbReference type="InterPro" id="IPR013249">
    <property type="entry name" value="RNA_pol_sigma70_r4_t2"/>
</dbReference>
<dbReference type="Gene3D" id="1.10.10.10">
    <property type="entry name" value="Winged helix-like DNA-binding domain superfamily/Winged helix DNA-binding domain"/>
    <property type="match status" value="1"/>
</dbReference>
<dbReference type="Pfam" id="PF04542">
    <property type="entry name" value="Sigma70_r2"/>
    <property type="match status" value="1"/>
</dbReference>
<dbReference type="CDD" id="cd06171">
    <property type="entry name" value="Sigma70_r4"/>
    <property type="match status" value="1"/>
</dbReference>
<keyword evidence="2" id="KW-0805">Transcription regulation</keyword>
<dbReference type="GO" id="GO:0006352">
    <property type="term" value="P:DNA-templated transcription initiation"/>
    <property type="evidence" value="ECO:0007669"/>
    <property type="project" value="InterPro"/>
</dbReference>
<dbReference type="Proteomes" id="UP000320390">
    <property type="component" value="Chromosome"/>
</dbReference>
<evidence type="ECO:0000259" key="7">
    <source>
        <dbReference type="Pfam" id="PF08281"/>
    </source>
</evidence>
<evidence type="ECO:0000256" key="5">
    <source>
        <dbReference type="ARBA" id="ARBA00023163"/>
    </source>
</evidence>
<dbReference type="SUPFAM" id="SSF88946">
    <property type="entry name" value="Sigma2 domain of RNA polymerase sigma factors"/>
    <property type="match status" value="1"/>
</dbReference>
<dbReference type="NCBIfam" id="TIGR02937">
    <property type="entry name" value="sigma70-ECF"/>
    <property type="match status" value="1"/>
</dbReference>
<keyword evidence="4" id="KW-0238">DNA-binding</keyword>
<sequence>MNQKPSSRDIVLENLEWVRRLAERLVSSHDEAQDVVQEAWVKASTAAPAEGVPERPWLARVVRNLVHDRTRARTRREDRERDVARPLEVEDDGLEREAEQHRTTLRAWVHELAEPYRSAVLKRWFEQQSVRDMAEAEGVPEATIQTRLRRARIQLRERAEREAGRDAQRWLLVAAQASAAKWIGGRTAGAGAVGLWTWLRGLGAWAKMCGLAGAIFLAVSSVWMLGGGVVPPLGSPARTSLASAEVELHPLPVAVEQAAGRRPLTADVAEATVGSDVEGSAAQEKPKFRLVFPNAASLERPPRLVVKVLDESGVPAQGVAVGIYDAPRFGRCIHQGEADGKGQVVFRRLEAVAEKTGSQRLFVGIMFGGESMDRVPIDLSDLPPAPIVLSAPSTGTVVVRLVDENGRPVEEECWIYGQELDPESGQPVVRSGSRVSAYLRGQMAVLQGVPPGVPLEILVRGGELRRGSTKKISGAAAGETTEVEVEAGALHPVVVGRLIDPEGEPLAGVTADVDLEGDGRLRIRADAKGQFKVGLGGLRSSHRGSKGIITAQVFDRRAGSQLYFGAWTKLPSIIETQVDVGDIQLSPTPLLLTGRVVDTDGQPVEGVSPSVSVWALGQPGQPKPGWSEHACQIAMTDIDGEFLVHGLPTSLDLGIYVDDSRNQWTTDATRVVRPGDRDVEIVVRKGGDLRGRVQFPTGIDAASFSIRPSFDPHVKERAQLRYSRKVHMAEDGSFVLPALPVAPAILHLESDEVTLPLSQMEGMKLDGVVPDPAIESNHPDVDPWDLQREWAYVELRAEDHQGNPVLDSVFVLDDVRLRARMGQMKALVPRPLPNVLRAIALGYDEATAPVLDKTATVTMQRSRAVDLRLDRPVPPLPEGWSLHLGLRADPFDASWMPPKYGYEEVSSRNAIMQTYSHREWLPFLSVQPGDRVWNLAVPTGIGLRPYWLLQRPYDESRMEHWRLIGHDGAAYPVRLEAAASSHGFDIIWDEAAFEEARQALQR</sequence>
<dbReference type="Pfam" id="PF08281">
    <property type="entry name" value="Sigma70_r4_2"/>
    <property type="match status" value="1"/>
</dbReference>
<dbReference type="RefSeq" id="WP_145195582.1">
    <property type="nucleotide sequence ID" value="NZ_CP036434.1"/>
</dbReference>
<dbReference type="InterPro" id="IPR007627">
    <property type="entry name" value="RNA_pol_sigma70_r2"/>
</dbReference>
<dbReference type="EMBL" id="CP036434">
    <property type="protein sequence ID" value="QDV05891.1"/>
    <property type="molecule type" value="Genomic_DNA"/>
</dbReference>
<evidence type="ECO:0000256" key="1">
    <source>
        <dbReference type="ARBA" id="ARBA00010641"/>
    </source>
</evidence>
<gene>
    <name evidence="8" type="primary">sigW_8</name>
    <name evidence="8" type="ORF">Poly30_13940</name>
</gene>
<keyword evidence="9" id="KW-1185">Reference proteome</keyword>
<evidence type="ECO:0000256" key="2">
    <source>
        <dbReference type="ARBA" id="ARBA00023015"/>
    </source>
</evidence>
<protein>
    <submittedName>
        <fullName evidence="8">ECF RNA polymerase sigma factor SigW</fullName>
    </submittedName>
</protein>